<dbReference type="Gene3D" id="3.80.10.10">
    <property type="entry name" value="Ribonuclease Inhibitor"/>
    <property type="match status" value="1"/>
</dbReference>
<feature type="signal peptide" evidence="3">
    <location>
        <begin position="1"/>
        <end position="30"/>
    </location>
</feature>
<dbReference type="Proteomes" id="UP000228934">
    <property type="component" value="Unassembled WGS sequence"/>
</dbReference>
<gene>
    <name evidence="4" type="ORF">AB205_0091110</name>
</gene>
<dbReference type="OrthoDB" id="694479at2759"/>
<dbReference type="InterPro" id="IPR003591">
    <property type="entry name" value="Leu-rich_rpt_typical-subtyp"/>
</dbReference>
<organism evidence="4 5">
    <name type="scientific">Aquarana catesbeiana</name>
    <name type="common">American bullfrog</name>
    <name type="synonym">Rana catesbeiana</name>
    <dbReference type="NCBI Taxonomy" id="8400"/>
    <lineage>
        <taxon>Eukaryota</taxon>
        <taxon>Metazoa</taxon>
        <taxon>Chordata</taxon>
        <taxon>Craniata</taxon>
        <taxon>Vertebrata</taxon>
        <taxon>Euteleostomi</taxon>
        <taxon>Amphibia</taxon>
        <taxon>Batrachia</taxon>
        <taxon>Anura</taxon>
        <taxon>Neobatrachia</taxon>
        <taxon>Ranoidea</taxon>
        <taxon>Ranidae</taxon>
        <taxon>Aquarana</taxon>
    </lineage>
</organism>
<reference evidence="5" key="1">
    <citation type="journal article" date="2017" name="Nat. Commun.">
        <title>The North American bullfrog draft genome provides insight into hormonal regulation of long noncoding RNA.</title>
        <authorList>
            <person name="Hammond S.A."/>
            <person name="Warren R.L."/>
            <person name="Vandervalk B.P."/>
            <person name="Kucuk E."/>
            <person name="Khan H."/>
            <person name="Gibb E.A."/>
            <person name="Pandoh P."/>
            <person name="Kirk H."/>
            <person name="Zhao Y."/>
            <person name="Jones M."/>
            <person name="Mungall A.J."/>
            <person name="Coope R."/>
            <person name="Pleasance S."/>
            <person name="Moore R.A."/>
            <person name="Holt R.A."/>
            <person name="Round J.M."/>
            <person name="Ohora S."/>
            <person name="Walle B.V."/>
            <person name="Veldhoen N."/>
            <person name="Helbing C.C."/>
            <person name="Birol I."/>
        </authorList>
    </citation>
    <scope>NUCLEOTIDE SEQUENCE [LARGE SCALE GENOMIC DNA]</scope>
</reference>
<dbReference type="InterPro" id="IPR050541">
    <property type="entry name" value="LRR_TM_domain-containing"/>
</dbReference>
<keyword evidence="2" id="KW-0677">Repeat</keyword>
<protein>
    <recommendedName>
        <fullName evidence="6">LRRNT domain-containing protein</fullName>
    </recommendedName>
</protein>
<dbReference type="GO" id="GO:0005886">
    <property type="term" value="C:plasma membrane"/>
    <property type="evidence" value="ECO:0007669"/>
    <property type="project" value="TreeGrafter"/>
</dbReference>
<dbReference type="AlphaFoldDB" id="A0A2G9RK42"/>
<proteinExistence type="predicted"/>
<dbReference type="SMART" id="SM00369">
    <property type="entry name" value="LRR_TYP"/>
    <property type="match status" value="1"/>
</dbReference>
<dbReference type="PANTHER" id="PTHR24369:SF163">
    <property type="entry name" value="MATRIX-REMODELING-ASSOCIATED PROTEIN 5"/>
    <property type="match status" value="1"/>
</dbReference>
<evidence type="ECO:0000256" key="1">
    <source>
        <dbReference type="ARBA" id="ARBA00022614"/>
    </source>
</evidence>
<keyword evidence="1" id="KW-0433">Leucine-rich repeat</keyword>
<dbReference type="PANTHER" id="PTHR24369">
    <property type="entry name" value="ANTIGEN BSP, PUTATIVE-RELATED"/>
    <property type="match status" value="1"/>
</dbReference>
<dbReference type="InterPro" id="IPR001611">
    <property type="entry name" value="Leu-rich_rpt"/>
</dbReference>
<dbReference type="EMBL" id="KV937983">
    <property type="protein sequence ID" value="PIO27621.1"/>
    <property type="molecule type" value="Genomic_DNA"/>
</dbReference>
<keyword evidence="3" id="KW-0732">Signal</keyword>
<evidence type="ECO:0000313" key="5">
    <source>
        <dbReference type="Proteomes" id="UP000228934"/>
    </source>
</evidence>
<keyword evidence="5" id="KW-1185">Reference proteome</keyword>
<evidence type="ECO:0008006" key="6">
    <source>
        <dbReference type="Google" id="ProtNLM"/>
    </source>
</evidence>
<dbReference type="InterPro" id="IPR032675">
    <property type="entry name" value="LRR_dom_sf"/>
</dbReference>
<evidence type="ECO:0000256" key="2">
    <source>
        <dbReference type="ARBA" id="ARBA00022737"/>
    </source>
</evidence>
<accession>A0A2G9RK42</accession>
<evidence type="ECO:0000256" key="3">
    <source>
        <dbReference type="SAM" id="SignalP"/>
    </source>
</evidence>
<dbReference type="Pfam" id="PF13855">
    <property type="entry name" value="LRR_8"/>
    <property type="match status" value="1"/>
</dbReference>
<evidence type="ECO:0000313" key="4">
    <source>
        <dbReference type="EMBL" id="PIO27621.1"/>
    </source>
</evidence>
<dbReference type="SUPFAM" id="SSF52058">
    <property type="entry name" value="L domain-like"/>
    <property type="match status" value="1"/>
</dbReference>
<feature type="chain" id="PRO_5013674914" description="LRRNT domain-containing protein" evidence="3">
    <location>
        <begin position="31"/>
        <end position="122"/>
    </location>
</feature>
<name>A0A2G9RK42_AQUCT</name>
<sequence length="122" mass="14068">MKQTIGRRHSCLPGYLFIFWILALSGRVRACPKTCACYVKTEVHCTFRYLNVIPKQIQVDVERINLGYNSITRLEEADFSGLQKLELLMLHSNEIHTIHENAFSDLSSLQTSAISKHFRNLE</sequence>